<dbReference type="NCBIfam" id="NF003742">
    <property type="entry name" value="PRK05339.1"/>
    <property type="match status" value="1"/>
</dbReference>
<dbReference type="InterPro" id="IPR026530">
    <property type="entry name" value="PSRP"/>
</dbReference>
<dbReference type="GO" id="GO:0005524">
    <property type="term" value="F:ATP binding"/>
    <property type="evidence" value="ECO:0007669"/>
    <property type="project" value="InterPro"/>
</dbReference>
<sequence length="292" mass="33090">MSDEQRSENPKQDTNSERTTKKRTAFFISDGTGLTVEGIGHSLLAQFRDQQVEQVTLPYVDSEVRVNQVLQRIERAAQESGLQPIIITSILSDQIRKQLHQSSALMLDVFESYLAPLAALFGTDPARTVGVSHGIADNRRYTARIDAVHYAMDNDDGRRTREFESADIILVGVSRSGKTPTCLYLALQFGLRAANYPITEEDMDSTSLPKILRPFQHKLFGLTIDPRRLMSIRQERRANSRYASPEQCEFEVRQVEQMLRRAQVPYLDATELSVEELATRLMSQAGIERRIS</sequence>
<dbReference type="RefSeq" id="WP_318954158.1">
    <property type="nucleotide sequence ID" value="NZ_CP137555.1"/>
</dbReference>
<name>A0AAU0N242_9GAMM</name>
<organism evidence="7 8">
    <name type="scientific">Microbulbifer pacificus</name>
    <dbReference type="NCBI Taxonomy" id="407164"/>
    <lineage>
        <taxon>Bacteria</taxon>
        <taxon>Pseudomonadati</taxon>
        <taxon>Pseudomonadota</taxon>
        <taxon>Gammaproteobacteria</taxon>
        <taxon>Cellvibrionales</taxon>
        <taxon>Microbulbiferaceae</taxon>
        <taxon>Microbulbifer</taxon>
    </lineage>
</organism>
<dbReference type="EMBL" id="CP137555">
    <property type="protein sequence ID" value="WOX05689.1"/>
    <property type="molecule type" value="Genomic_DNA"/>
</dbReference>
<evidence type="ECO:0000256" key="3">
    <source>
        <dbReference type="ARBA" id="ARBA00022741"/>
    </source>
</evidence>
<evidence type="ECO:0000256" key="6">
    <source>
        <dbReference type="SAM" id="MobiDB-lite"/>
    </source>
</evidence>
<evidence type="ECO:0000313" key="8">
    <source>
        <dbReference type="Proteomes" id="UP001302477"/>
    </source>
</evidence>
<dbReference type="KEGG" id="mpaf:R5R33_00660"/>
<evidence type="ECO:0000256" key="5">
    <source>
        <dbReference type="HAMAP-Rule" id="MF_01062"/>
    </source>
</evidence>
<keyword evidence="2 5" id="KW-0808">Transferase</keyword>
<dbReference type="Pfam" id="PF03618">
    <property type="entry name" value="Kinase-PPPase"/>
    <property type="match status" value="1"/>
</dbReference>
<comment type="catalytic activity">
    <reaction evidence="5">
        <text>[pyruvate, water dikinase]-phosphate + phosphate + H(+) = [pyruvate, water dikinase] + diphosphate</text>
        <dbReference type="Rhea" id="RHEA:48580"/>
        <dbReference type="Rhea" id="RHEA-COMP:11425"/>
        <dbReference type="Rhea" id="RHEA-COMP:11426"/>
        <dbReference type="ChEBI" id="CHEBI:15378"/>
        <dbReference type="ChEBI" id="CHEBI:33019"/>
        <dbReference type="ChEBI" id="CHEBI:43176"/>
        <dbReference type="ChEBI" id="CHEBI:43474"/>
        <dbReference type="ChEBI" id="CHEBI:68546"/>
        <dbReference type="EC" id="2.7.4.28"/>
    </reaction>
</comment>
<dbReference type="PANTHER" id="PTHR31756">
    <property type="entry name" value="PYRUVATE, PHOSPHATE DIKINASE REGULATORY PROTEIN 1, CHLOROPLASTIC"/>
    <property type="match status" value="1"/>
</dbReference>
<feature type="compositionally biased region" description="Basic and acidic residues" evidence="6">
    <location>
        <begin position="1"/>
        <end position="19"/>
    </location>
</feature>
<keyword evidence="3 5" id="KW-0547">Nucleotide-binding</keyword>
<feature type="region of interest" description="Disordered" evidence="6">
    <location>
        <begin position="1"/>
        <end position="23"/>
    </location>
</feature>
<comment type="catalytic activity">
    <reaction evidence="5">
        <text>[pyruvate, water dikinase] + ADP = [pyruvate, water dikinase]-phosphate + AMP + H(+)</text>
        <dbReference type="Rhea" id="RHEA:46020"/>
        <dbReference type="Rhea" id="RHEA-COMP:11425"/>
        <dbReference type="Rhea" id="RHEA-COMP:11426"/>
        <dbReference type="ChEBI" id="CHEBI:15378"/>
        <dbReference type="ChEBI" id="CHEBI:43176"/>
        <dbReference type="ChEBI" id="CHEBI:68546"/>
        <dbReference type="ChEBI" id="CHEBI:456215"/>
        <dbReference type="ChEBI" id="CHEBI:456216"/>
        <dbReference type="EC" id="2.7.11.33"/>
    </reaction>
</comment>
<evidence type="ECO:0000256" key="4">
    <source>
        <dbReference type="ARBA" id="ARBA00022777"/>
    </source>
</evidence>
<keyword evidence="7" id="KW-0670">Pyruvate</keyword>
<evidence type="ECO:0000256" key="1">
    <source>
        <dbReference type="ARBA" id="ARBA00022527"/>
    </source>
</evidence>
<gene>
    <name evidence="7" type="ORF">R5R33_00660</name>
</gene>
<dbReference type="EC" id="2.7.11.33" evidence="5"/>
<dbReference type="HAMAP" id="MF_01062">
    <property type="entry name" value="PSRP"/>
    <property type="match status" value="1"/>
</dbReference>
<dbReference type="InterPro" id="IPR005177">
    <property type="entry name" value="Kinase-pyrophosphorylase"/>
</dbReference>
<dbReference type="Proteomes" id="UP001302477">
    <property type="component" value="Chromosome"/>
</dbReference>
<reference evidence="7 8" key="1">
    <citation type="submission" date="2023-10" db="EMBL/GenBank/DDBJ databases">
        <title>Description of Microbulbifer bruguierae sp. nov., isolated from the sediments of mangrove plant Bruguiera sexangula and comparative genomic analyses of the genus Microbulbifer.</title>
        <authorList>
            <person name="Long M."/>
        </authorList>
    </citation>
    <scope>NUCLEOTIDE SEQUENCE [LARGE SCALE GENOMIC DNA]</scope>
    <source>
        <strain evidence="7 8">SPO729</strain>
    </source>
</reference>
<keyword evidence="1 5" id="KW-0723">Serine/threonine-protein kinase</keyword>
<keyword evidence="8" id="KW-1185">Reference proteome</keyword>
<feature type="binding site" evidence="5">
    <location>
        <begin position="172"/>
        <end position="179"/>
    </location>
    <ligand>
        <name>ADP</name>
        <dbReference type="ChEBI" id="CHEBI:456216"/>
    </ligand>
</feature>
<accession>A0AAU0N242</accession>
<evidence type="ECO:0000313" key="7">
    <source>
        <dbReference type="EMBL" id="WOX05689.1"/>
    </source>
</evidence>
<evidence type="ECO:0000256" key="2">
    <source>
        <dbReference type="ARBA" id="ARBA00022679"/>
    </source>
</evidence>
<dbReference type="GO" id="GO:0043531">
    <property type="term" value="F:ADP binding"/>
    <property type="evidence" value="ECO:0007669"/>
    <property type="project" value="UniProtKB-UniRule"/>
</dbReference>
<dbReference type="GO" id="GO:0004674">
    <property type="term" value="F:protein serine/threonine kinase activity"/>
    <property type="evidence" value="ECO:0007669"/>
    <property type="project" value="UniProtKB-UniRule"/>
</dbReference>
<dbReference type="EC" id="2.7.4.28" evidence="5"/>
<dbReference type="GO" id="GO:0016776">
    <property type="term" value="F:phosphotransferase activity, phosphate group as acceptor"/>
    <property type="evidence" value="ECO:0007669"/>
    <property type="project" value="UniProtKB-UniRule"/>
</dbReference>
<keyword evidence="4 5" id="KW-0418">Kinase</keyword>
<protein>
    <recommendedName>
        <fullName evidence="5">Putative phosphoenolpyruvate synthase regulatory protein</fullName>
        <shortName evidence="5">PEP synthase regulatory protein</shortName>
        <shortName evidence="5">PSRP</shortName>
        <ecNumber evidence="5">2.7.11.33</ecNumber>
        <ecNumber evidence="5">2.7.4.28</ecNumber>
    </recommendedName>
    <alternativeName>
        <fullName evidence="5">Pyruvate, water dikinase regulatory protein</fullName>
    </alternativeName>
</protein>
<dbReference type="AlphaFoldDB" id="A0AAU0N242"/>
<comment type="similarity">
    <text evidence="5">Belongs to the pyruvate, phosphate/water dikinase regulatory protein family. PSRP subfamily.</text>
</comment>
<dbReference type="PANTHER" id="PTHR31756:SF3">
    <property type="entry name" value="PYRUVATE, PHOSPHATE DIKINASE REGULATORY PROTEIN 1, CHLOROPLASTIC"/>
    <property type="match status" value="1"/>
</dbReference>
<comment type="function">
    <text evidence="5">Bifunctional serine/threonine kinase and phosphorylase involved in the regulation of the phosphoenolpyruvate synthase (PEPS) by catalyzing its phosphorylation/dephosphorylation.</text>
</comment>
<proteinExistence type="inferred from homology"/>